<proteinExistence type="predicted"/>
<gene>
    <name evidence="2" type="ORF">SAMN04488123_10870</name>
</gene>
<feature type="non-terminal residue" evidence="2">
    <location>
        <position position="28"/>
    </location>
</feature>
<organism evidence="2 3">
    <name type="scientific">Natribacillus halophilus</name>
    <dbReference type="NCBI Taxonomy" id="549003"/>
    <lineage>
        <taxon>Bacteria</taxon>
        <taxon>Bacillati</taxon>
        <taxon>Bacillota</taxon>
        <taxon>Bacilli</taxon>
        <taxon>Bacillales</taxon>
        <taxon>Bacillaceae</taxon>
        <taxon>Natribacillus</taxon>
    </lineage>
</organism>
<sequence>MIPQKTVEPVREGSEGLGDPSKDSGAGP</sequence>
<evidence type="ECO:0000313" key="3">
    <source>
        <dbReference type="Proteomes" id="UP000198853"/>
    </source>
</evidence>
<dbReference type="Proteomes" id="UP000198853">
    <property type="component" value="Unassembled WGS sequence"/>
</dbReference>
<dbReference type="EMBL" id="FNEN01000008">
    <property type="protein sequence ID" value="SDI90291.1"/>
    <property type="molecule type" value="Genomic_DNA"/>
</dbReference>
<accession>A0A1G8PCJ2</accession>
<evidence type="ECO:0000256" key="1">
    <source>
        <dbReference type="SAM" id="MobiDB-lite"/>
    </source>
</evidence>
<protein>
    <submittedName>
        <fullName evidence="2">Uncharacterized protein</fullName>
    </submittedName>
</protein>
<keyword evidence="3" id="KW-1185">Reference proteome</keyword>
<dbReference type="AlphaFoldDB" id="A0A1G8PCJ2"/>
<evidence type="ECO:0000313" key="2">
    <source>
        <dbReference type="EMBL" id="SDI90291.1"/>
    </source>
</evidence>
<name>A0A1G8PCJ2_9BACI</name>
<feature type="region of interest" description="Disordered" evidence="1">
    <location>
        <begin position="1"/>
        <end position="28"/>
    </location>
</feature>
<reference evidence="2 3" key="1">
    <citation type="submission" date="2016-10" db="EMBL/GenBank/DDBJ databases">
        <authorList>
            <person name="de Groot N.N."/>
        </authorList>
    </citation>
    <scope>NUCLEOTIDE SEQUENCE [LARGE SCALE GENOMIC DNA]</scope>
    <source>
        <strain evidence="2 3">DSM 21771</strain>
    </source>
</reference>